<accession>A0ABU2KE78</accession>
<sequence length="358" mass="40422">MTSSKTENKKNPYPFLDSNYTIDSEDYPRDLMNKIQSSELMVLNVPSEFGGGFGKLEKSNYHILNILKGIGARDLSAGRIFEGHLNAMLLIERYGTQLQKEVYFSEAKSGVLFGIWNSQMPNEPLKLKKSEEKLKLEGSKVFCSGANNVLRPIVTAEHNGQQQMLVLDLKERKFEEDYTYWQPLGMKSSVSCRFNFTGLEITKSQFLGSPNAYFEQPDFSGGAVRFAAVQLGGAEAMIAITLAHLKEMNRTEDLNQISRMAKLALLKETGHLWLENAGLAFDNRYTNPIDCLHKANMFRTITREICEEVMSLCEMSVGLQGFLKPHPMERIHRDLSVYLKQPGPDSTLLNIGQAFIKN</sequence>
<dbReference type="InterPro" id="IPR036250">
    <property type="entry name" value="AcylCo_DH-like_C"/>
</dbReference>
<protein>
    <submittedName>
        <fullName evidence="2">Acyl-CoA dehydrogenase family protein</fullName>
        <ecNumber evidence="2">1.-.-.-</ecNumber>
    </submittedName>
</protein>
<keyword evidence="2" id="KW-0560">Oxidoreductase</keyword>
<dbReference type="Pfam" id="PF02771">
    <property type="entry name" value="Acyl-CoA_dh_N"/>
    <property type="match status" value="1"/>
</dbReference>
<dbReference type="InterPro" id="IPR037069">
    <property type="entry name" value="AcylCoA_DH/ox_N_sf"/>
</dbReference>
<organism evidence="2 3">
    <name type="scientific">Mesonia ostreae</name>
    <dbReference type="NCBI Taxonomy" id="861110"/>
    <lineage>
        <taxon>Bacteria</taxon>
        <taxon>Pseudomonadati</taxon>
        <taxon>Bacteroidota</taxon>
        <taxon>Flavobacteriia</taxon>
        <taxon>Flavobacteriales</taxon>
        <taxon>Flavobacteriaceae</taxon>
        <taxon>Mesonia</taxon>
    </lineage>
</organism>
<dbReference type="Proteomes" id="UP001182991">
    <property type="component" value="Unassembled WGS sequence"/>
</dbReference>
<dbReference type="PANTHER" id="PTHR43884">
    <property type="entry name" value="ACYL-COA DEHYDROGENASE"/>
    <property type="match status" value="1"/>
</dbReference>
<reference evidence="3" key="1">
    <citation type="submission" date="2023-07" db="EMBL/GenBank/DDBJ databases">
        <title>Isolating and identifying novel microbial strains from the Mariana Trench.</title>
        <authorList>
            <person name="Fu H."/>
        </authorList>
    </citation>
    <scope>NUCLEOTIDE SEQUENCE [LARGE SCALE GENOMIC DNA]</scope>
    <source>
        <strain evidence="3">T-y2</strain>
    </source>
</reference>
<dbReference type="SUPFAM" id="SSF56645">
    <property type="entry name" value="Acyl-CoA dehydrogenase NM domain-like"/>
    <property type="match status" value="1"/>
</dbReference>
<dbReference type="InterPro" id="IPR013786">
    <property type="entry name" value="AcylCoA_DH/ox_N"/>
</dbReference>
<dbReference type="PANTHER" id="PTHR43884:SF12">
    <property type="entry name" value="ISOVALERYL-COA DEHYDROGENASE, MITOCHONDRIAL-RELATED"/>
    <property type="match status" value="1"/>
</dbReference>
<name>A0ABU2KE78_9FLAO</name>
<dbReference type="InterPro" id="IPR046373">
    <property type="entry name" value="Acyl-CoA_Oxase/DH_mid-dom_sf"/>
</dbReference>
<dbReference type="EMBL" id="JAVRBG010000001">
    <property type="protein sequence ID" value="MDT0293016.1"/>
    <property type="molecule type" value="Genomic_DNA"/>
</dbReference>
<dbReference type="Gene3D" id="1.10.540.10">
    <property type="entry name" value="Acyl-CoA dehydrogenase/oxidase, N-terminal domain"/>
    <property type="match status" value="1"/>
</dbReference>
<dbReference type="EC" id="1.-.-.-" evidence="2"/>
<dbReference type="Gene3D" id="2.40.110.10">
    <property type="entry name" value="Butyryl-CoA Dehydrogenase, subunit A, domain 2"/>
    <property type="match status" value="1"/>
</dbReference>
<feature type="domain" description="Acyl-CoA dehydrogenase/oxidase N-terminal" evidence="1">
    <location>
        <begin position="24"/>
        <end position="106"/>
    </location>
</feature>
<evidence type="ECO:0000313" key="3">
    <source>
        <dbReference type="Proteomes" id="UP001182991"/>
    </source>
</evidence>
<evidence type="ECO:0000259" key="1">
    <source>
        <dbReference type="Pfam" id="PF02771"/>
    </source>
</evidence>
<keyword evidence="3" id="KW-1185">Reference proteome</keyword>
<dbReference type="InterPro" id="IPR009100">
    <property type="entry name" value="AcylCoA_DH/oxidase_NM_dom_sf"/>
</dbReference>
<evidence type="ECO:0000313" key="2">
    <source>
        <dbReference type="EMBL" id="MDT0293016.1"/>
    </source>
</evidence>
<dbReference type="SUPFAM" id="SSF47203">
    <property type="entry name" value="Acyl-CoA dehydrogenase C-terminal domain-like"/>
    <property type="match status" value="1"/>
</dbReference>
<proteinExistence type="predicted"/>
<dbReference type="GO" id="GO:0016491">
    <property type="term" value="F:oxidoreductase activity"/>
    <property type="evidence" value="ECO:0007669"/>
    <property type="project" value="UniProtKB-KW"/>
</dbReference>
<comment type="caution">
    <text evidence="2">The sequence shown here is derived from an EMBL/GenBank/DDBJ whole genome shotgun (WGS) entry which is preliminary data.</text>
</comment>
<dbReference type="RefSeq" id="WP_311399994.1">
    <property type="nucleotide sequence ID" value="NZ_JAVRBG010000001.1"/>
</dbReference>
<dbReference type="Gene3D" id="1.20.140.10">
    <property type="entry name" value="Butyryl-CoA Dehydrogenase, subunit A, domain 3"/>
    <property type="match status" value="1"/>
</dbReference>
<gene>
    <name evidence="2" type="ORF">RLT85_00025</name>
</gene>